<dbReference type="Pfam" id="PF10282">
    <property type="entry name" value="Lactonase"/>
    <property type="match status" value="1"/>
</dbReference>
<proteinExistence type="predicted"/>
<feature type="region of interest" description="Disordered" evidence="1">
    <location>
        <begin position="285"/>
        <end position="308"/>
    </location>
</feature>
<evidence type="ECO:0000313" key="3">
    <source>
        <dbReference type="Proteomes" id="UP000028073"/>
    </source>
</evidence>
<accession>A0A081N9J6</accession>
<dbReference type="AlphaFoldDB" id="A0A081N9J6"/>
<dbReference type="InterPro" id="IPR001680">
    <property type="entry name" value="WD40_rpt"/>
</dbReference>
<dbReference type="PANTHER" id="PTHR47572">
    <property type="entry name" value="LIPOPROTEIN-RELATED"/>
    <property type="match status" value="1"/>
</dbReference>
<dbReference type="InterPro" id="IPR011045">
    <property type="entry name" value="N2O_reductase_N"/>
</dbReference>
<sequence length="350" mass="37530">MAQLVVISLCVLQPASGEEVNEPGSHANPAMYHNDNTHELDGARRVSLSPDGKHLYVTAHDGNALSVYDVDNNGTLSTPRIYRDNNTHELDGDTTGIVLSHDGQHLYVTAFWGSDLSVYSVASDGALSNLRIYRDDNTHELNGATNVALSPDGRHLYITAAVGNTLSVYDMDSDGARSNPRIYRNDNIHELAGARGVTLSPDGQHLYVAASLGNALSVYDVASDGALFNPRIYRNDDTHMLNGAWDVALSPDGQHLYVAAFRWDEGFLSVYNVASDGALSNPRFSRNGALTKPRVSRDGDTQELNGSKGKSALSTAIDCASIVGITFLMGVVATIMTPKSQRVTPAGNGK</sequence>
<dbReference type="InterPro" id="IPR051262">
    <property type="entry name" value="SMP-30/CGR1_Lactonase"/>
</dbReference>
<dbReference type="OrthoDB" id="9790815at2"/>
<keyword evidence="3" id="KW-1185">Reference proteome</keyword>
<dbReference type="STRING" id="1137799.GZ78_25025"/>
<gene>
    <name evidence="2" type="ORF">GZ78_25025</name>
</gene>
<protein>
    <recommendedName>
        <fullName evidence="4">SMP-30/Gluconolactonase/LRE-like region domain-containing protein</fullName>
    </recommendedName>
</protein>
<dbReference type="SUPFAM" id="SSF50974">
    <property type="entry name" value="Nitrous oxide reductase, N-terminal domain"/>
    <property type="match status" value="1"/>
</dbReference>
<dbReference type="PANTHER" id="PTHR47572:SF4">
    <property type="entry name" value="LACTONASE DRP35"/>
    <property type="match status" value="1"/>
</dbReference>
<evidence type="ECO:0000313" key="2">
    <source>
        <dbReference type="EMBL" id="KEQ15119.1"/>
    </source>
</evidence>
<evidence type="ECO:0008006" key="4">
    <source>
        <dbReference type="Google" id="ProtNLM"/>
    </source>
</evidence>
<dbReference type="Proteomes" id="UP000028073">
    <property type="component" value="Unassembled WGS sequence"/>
</dbReference>
<dbReference type="Gene3D" id="2.130.10.10">
    <property type="entry name" value="YVTN repeat-like/Quinoprotein amine dehydrogenase"/>
    <property type="match status" value="2"/>
</dbReference>
<name>A0A081N9J6_9GAMM</name>
<dbReference type="SMART" id="SM00320">
    <property type="entry name" value="WD40"/>
    <property type="match status" value="3"/>
</dbReference>
<evidence type="ECO:0000256" key="1">
    <source>
        <dbReference type="SAM" id="MobiDB-lite"/>
    </source>
</evidence>
<dbReference type="EMBL" id="JOKH01000007">
    <property type="protein sequence ID" value="KEQ15119.1"/>
    <property type="molecule type" value="Genomic_DNA"/>
</dbReference>
<reference evidence="2 3" key="1">
    <citation type="submission" date="2014-06" db="EMBL/GenBank/DDBJ databases">
        <title>Whole Genome Sequences of Three Symbiotic Endozoicomonas Bacteria.</title>
        <authorList>
            <person name="Neave M.J."/>
            <person name="Apprill A."/>
            <person name="Voolstra C.R."/>
        </authorList>
    </citation>
    <scope>NUCLEOTIDE SEQUENCE [LARGE SCALE GENOMIC DNA]</scope>
    <source>
        <strain evidence="2 3">DSM 25634</strain>
    </source>
</reference>
<comment type="caution">
    <text evidence="2">The sequence shown here is derived from an EMBL/GenBank/DDBJ whole genome shotgun (WGS) entry which is preliminary data.</text>
</comment>
<dbReference type="InterPro" id="IPR015943">
    <property type="entry name" value="WD40/YVTN_repeat-like_dom_sf"/>
</dbReference>
<dbReference type="RefSeq" id="WP_161787470.1">
    <property type="nucleotide sequence ID" value="NZ_JOKH01000007.1"/>
</dbReference>
<dbReference type="InterPro" id="IPR019405">
    <property type="entry name" value="Lactonase_7-beta_prop"/>
</dbReference>
<organism evidence="2 3">
    <name type="scientific">Endozoicomonas numazuensis</name>
    <dbReference type="NCBI Taxonomy" id="1137799"/>
    <lineage>
        <taxon>Bacteria</taxon>
        <taxon>Pseudomonadati</taxon>
        <taxon>Pseudomonadota</taxon>
        <taxon>Gammaproteobacteria</taxon>
        <taxon>Oceanospirillales</taxon>
        <taxon>Endozoicomonadaceae</taxon>
        <taxon>Endozoicomonas</taxon>
    </lineage>
</organism>
<dbReference type="eggNOG" id="COG2706">
    <property type="taxonomic scope" value="Bacteria"/>
</dbReference>